<keyword evidence="8" id="KW-1133">Transmembrane helix</keyword>
<evidence type="ECO:0000256" key="4">
    <source>
        <dbReference type="ARBA" id="ARBA00023163"/>
    </source>
</evidence>
<dbReference type="GO" id="GO:0000978">
    <property type="term" value="F:RNA polymerase II cis-regulatory region sequence-specific DNA binding"/>
    <property type="evidence" value="ECO:0007669"/>
    <property type="project" value="TreeGrafter"/>
</dbReference>
<dbReference type="Pfam" id="PF04082">
    <property type="entry name" value="Fungal_trans"/>
    <property type="match status" value="1"/>
</dbReference>
<evidence type="ECO:0000313" key="10">
    <source>
        <dbReference type="EMBL" id="KAI1618557.1"/>
    </source>
</evidence>
<evidence type="ECO:0000313" key="11">
    <source>
        <dbReference type="Proteomes" id="UP001203852"/>
    </source>
</evidence>
<dbReference type="Proteomes" id="UP001203852">
    <property type="component" value="Unassembled WGS sequence"/>
</dbReference>
<keyword evidence="5" id="KW-0539">Nucleus</keyword>
<reference evidence="10" key="1">
    <citation type="journal article" date="2022" name="bioRxiv">
        <title>Deciphering the potential niche of two novel black yeast fungi from a biological soil crust based on their genomes, phenotypes, and melanin regulation.</title>
        <authorList>
            <consortium name="DOE Joint Genome Institute"/>
            <person name="Carr E.C."/>
            <person name="Barton Q."/>
            <person name="Grambo S."/>
            <person name="Sullivan M."/>
            <person name="Renfro C.M."/>
            <person name="Kuo A."/>
            <person name="Pangilinan J."/>
            <person name="Lipzen A."/>
            <person name="Keymanesh K."/>
            <person name="Savage E."/>
            <person name="Barry K."/>
            <person name="Grigoriev I.V."/>
            <person name="Riekhof W.R."/>
            <person name="Harris S.S."/>
        </authorList>
    </citation>
    <scope>NUCLEOTIDE SEQUENCE</scope>
    <source>
        <strain evidence="10">JF 03-4F</strain>
    </source>
</reference>
<organism evidence="10 11">
    <name type="scientific">Exophiala viscosa</name>
    <dbReference type="NCBI Taxonomy" id="2486360"/>
    <lineage>
        <taxon>Eukaryota</taxon>
        <taxon>Fungi</taxon>
        <taxon>Dikarya</taxon>
        <taxon>Ascomycota</taxon>
        <taxon>Pezizomycotina</taxon>
        <taxon>Eurotiomycetes</taxon>
        <taxon>Chaetothyriomycetidae</taxon>
        <taxon>Chaetothyriales</taxon>
        <taxon>Herpotrichiellaceae</taxon>
        <taxon>Exophiala</taxon>
    </lineage>
</organism>
<feature type="coiled-coil region" evidence="6">
    <location>
        <begin position="77"/>
        <end position="104"/>
    </location>
</feature>
<keyword evidence="4" id="KW-0804">Transcription</keyword>
<dbReference type="PANTHER" id="PTHR47424">
    <property type="entry name" value="REGULATORY PROTEIN GAL4"/>
    <property type="match status" value="1"/>
</dbReference>
<dbReference type="CDD" id="cd00067">
    <property type="entry name" value="GAL4"/>
    <property type="match status" value="1"/>
</dbReference>
<dbReference type="SUPFAM" id="SSF57701">
    <property type="entry name" value="Zn2/Cys6 DNA-binding domain"/>
    <property type="match status" value="1"/>
</dbReference>
<dbReference type="EMBL" id="MU404350">
    <property type="protein sequence ID" value="KAI1618557.1"/>
    <property type="molecule type" value="Genomic_DNA"/>
</dbReference>
<dbReference type="InterPro" id="IPR007219">
    <property type="entry name" value="XnlR_reg_dom"/>
</dbReference>
<evidence type="ECO:0000256" key="8">
    <source>
        <dbReference type="SAM" id="Phobius"/>
    </source>
</evidence>
<dbReference type="InterPro" id="IPR001138">
    <property type="entry name" value="Zn2Cys6_DnaBD"/>
</dbReference>
<dbReference type="PANTHER" id="PTHR47424:SF3">
    <property type="entry name" value="REGULATORY PROTEIN GAL4"/>
    <property type="match status" value="1"/>
</dbReference>
<evidence type="ECO:0000256" key="2">
    <source>
        <dbReference type="ARBA" id="ARBA00023015"/>
    </source>
</evidence>
<dbReference type="GO" id="GO:0008270">
    <property type="term" value="F:zinc ion binding"/>
    <property type="evidence" value="ECO:0007669"/>
    <property type="project" value="InterPro"/>
</dbReference>
<feature type="transmembrane region" description="Helical" evidence="8">
    <location>
        <begin position="627"/>
        <end position="648"/>
    </location>
</feature>
<keyword evidence="6" id="KW-0175">Coiled coil</keyword>
<evidence type="ECO:0000256" key="6">
    <source>
        <dbReference type="SAM" id="Coils"/>
    </source>
</evidence>
<evidence type="ECO:0000256" key="7">
    <source>
        <dbReference type="SAM" id="MobiDB-lite"/>
    </source>
</evidence>
<dbReference type="SMART" id="SM00906">
    <property type="entry name" value="Fungal_trans"/>
    <property type="match status" value="1"/>
</dbReference>
<accession>A0AAN6E7C4</accession>
<dbReference type="InterPro" id="IPR036864">
    <property type="entry name" value="Zn2-C6_fun-type_DNA-bd_sf"/>
</dbReference>
<dbReference type="Gene3D" id="4.10.240.10">
    <property type="entry name" value="Zn(2)-C6 fungal-type DNA-binding domain"/>
    <property type="match status" value="1"/>
</dbReference>
<sequence length="813" mass="89421">MPAVPQTRPASQGDVQTGDSPPPSYKRRRIALACTSCRNRKSRCNGAKPTCSLCVELGFECVYQQPAAGNNRPPPSQSEYDERLRAIEDTLRQLVRQKDTSSEEPDQLNQDVAHQTYRQDSYQAPPAPTNDDEEVAVLEEDDSGGQQNAVEDTVDGMAVITDPKESGSKFYGPSSNIAFLREISDATSASLKALGQPGHTNEVNGRASRATSPVTTLIGPLVSRAVSPVTTLLSETSPIATRQGVNIRSLPPEDRALRLIRLFFSDTGMLFPYIHEEGVLRTYTAARRNRFAGVSRSWLCLLNVIFAFATYISARPDLPAEKNAAESGIFIERAQALATEIELKSASLETVQCLLLMAQYRQGTQRSDQAWNLHGLAVRAALQLGLHSQAASAGYAALEAEVRKRVWFACVVLDRTLSMTFGRPSTIPNEYVKLDLPINQKLDKLATTTIPSTAASGENFDPPETVCLYIATVRLYHILAEIITQLYGSNVDTDPNISLPILLERTVSLEQRLSAWKRNLFPQLQRRPWETLDPGTVSSSSWDAVFDRLSVIITLRYLNIRILLHRPVLSAFLRKRAHYNFGGGQLEDDDPFFNDVARKSINICEQSAMEIVQIVHKTSKLPGLLGAWWFSAYYTFNAALVVFSCILLEITTINKWTPGGATISIAAFVDSNKVVEMITRLRRAADVLQRFGEGTKSSRRISRTLVKLVQICMTLAQLNPEQGPLVLSALSSTQQSDVAQMQVQLDLARQTQNGAGMVGGTVALHGMGTTTIGPDDPFSMFDMNMPQYWTDANLDLFSDLAGVEPGLAAMLSG</sequence>
<keyword evidence="3" id="KW-0238">DNA-binding</keyword>
<keyword evidence="11" id="KW-1185">Reference proteome</keyword>
<evidence type="ECO:0000256" key="1">
    <source>
        <dbReference type="ARBA" id="ARBA00022723"/>
    </source>
</evidence>
<protein>
    <submittedName>
        <fullName evidence="10">Transcriptional regulatory protein GAL4</fullName>
    </submittedName>
</protein>
<keyword evidence="8" id="KW-0812">Transmembrane</keyword>
<dbReference type="Pfam" id="PF00172">
    <property type="entry name" value="Zn_clus"/>
    <property type="match status" value="1"/>
</dbReference>
<evidence type="ECO:0000256" key="5">
    <source>
        <dbReference type="ARBA" id="ARBA00023242"/>
    </source>
</evidence>
<feature type="compositionally biased region" description="Polar residues" evidence="7">
    <location>
        <begin position="8"/>
        <end position="19"/>
    </location>
</feature>
<gene>
    <name evidence="10" type="ORF">EDD36DRAFT_426690</name>
</gene>
<dbReference type="PROSITE" id="PS00463">
    <property type="entry name" value="ZN2_CY6_FUNGAL_1"/>
    <property type="match status" value="1"/>
</dbReference>
<dbReference type="SMART" id="SM00066">
    <property type="entry name" value="GAL4"/>
    <property type="match status" value="1"/>
</dbReference>
<feature type="region of interest" description="Disordered" evidence="7">
    <location>
        <begin position="1"/>
        <end position="26"/>
    </location>
</feature>
<dbReference type="GO" id="GO:0006351">
    <property type="term" value="P:DNA-templated transcription"/>
    <property type="evidence" value="ECO:0007669"/>
    <property type="project" value="InterPro"/>
</dbReference>
<dbReference type="AlphaFoldDB" id="A0AAN6E7C4"/>
<dbReference type="PROSITE" id="PS50048">
    <property type="entry name" value="ZN2_CY6_FUNGAL_2"/>
    <property type="match status" value="1"/>
</dbReference>
<keyword evidence="8" id="KW-0472">Membrane</keyword>
<keyword evidence="2" id="KW-0805">Transcription regulation</keyword>
<dbReference type="GO" id="GO:0000981">
    <property type="term" value="F:DNA-binding transcription factor activity, RNA polymerase II-specific"/>
    <property type="evidence" value="ECO:0007669"/>
    <property type="project" value="InterPro"/>
</dbReference>
<feature type="domain" description="Zn(2)-C6 fungal-type" evidence="9">
    <location>
        <begin position="33"/>
        <end position="63"/>
    </location>
</feature>
<dbReference type="InterPro" id="IPR051127">
    <property type="entry name" value="Fungal_SecMet_Regulators"/>
</dbReference>
<evidence type="ECO:0000259" key="9">
    <source>
        <dbReference type="PROSITE" id="PS50048"/>
    </source>
</evidence>
<dbReference type="CDD" id="cd12148">
    <property type="entry name" value="fungal_TF_MHR"/>
    <property type="match status" value="1"/>
</dbReference>
<name>A0AAN6E7C4_9EURO</name>
<dbReference type="GO" id="GO:0000435">
    <property type="term" value="P:positive regulation of transcription from RNA polymerase II promoter by galactose"/>
    <property type="evidence" value="ECO:0007669"/>
    <property type="project" value="TreeGrafter"/>
</dbReference>
<evidence type="ECO:0000256" key="3">
    <source>
        <dbReference type="ARBA" id="ARBA00023125"/>
    </source>
</evidence>
<keyword evidence="1" id="KW-0479">Metal-binding</keyword>
<proteinExistence type="predicted"/>
<dbReference type="GO" id="GO:0005634">
    <property type="term" value="C:nucleus"/>
    <property type="evidence" value="ECO:0007669"/>
    <property type="project" value="TreeGrafter"/>
</dbReference>
<comment type="caution">
    <text evidence="10">The sequence shown here is derived from an EMBL/GenBank/DDBJ whole genome shotgun (WGS) entry which is preliminary data.</text>
</comment>